<feature type="transmembrane region" description="Helical" evidence="7">
    <location>
        <begin position="121"/>
        <end position="144"/>
    </location>
</feature>
<accession>A0A947D8X4</accession>
<evidence type="ECO:0000256" key="2">
    <source>
        <dbReference type="ARBA" id="ARBA00022448"/>
    </source>
</evidence>
<evidence type="ECO:0000259" key="8">
    <source>
        <dbReference type="PROSITE" id="PS50928"/>
    </source>
</evidence>
<comment type="caution">
    <text evidence="9">The sequence shown here is derived from an EMBL/GenBank/DDBJ whole genome shotgun (WGS) entry which is preliminary data.</text>
</comment>
<comment type="subcellular location">
    <subcellularLocation>
        <location evidence="1 7">Cell membrane</location>
        <topology evidence="1 7">Multi-pass membrane protein</topology>
    </subcellularLocation>
</comment>
<feature type="transmembrane region" description="Helical" evidence="7">
    <location>
        <begin position="207"/>
        <end position="226"/>
    </location>
</feature>
<evidence type="ECO:0000313" key="9">
    <source>
        <dbReference type="EMBL" id="MBT9293176.1"/>
    </source>
</evidence>
<protein>
    <submittedName>
        <fullName evidence="9">Phosphonate ABC transporter, permease protein PhnE</fullName>
    </submittedName>
</protein>
<evidence type="ECO:0000256" key="6">
    <source>
        <dbReference type="ARBA" id="ARBA00023136"/>
    </source>
</evidence>
<gene>
    <name evidence="9" type="primary">phnE</name>
    <name evidence="9" type="ORF">KL771_27225</name>
</gene>
<keyword evidence="3" id="KW-1003">Cell membrane</keyword>
<name>A0A947D8X4_9HYPH</name>
<keyword evidence="6 7" id="KW-0472">Membrane</keyword>
<dbReference type="Gene3D" id="1.10.3720.10">
    <property type="entry name" value="MetI-like"/>
    <property type="match status" value="1"/>
</dbReference>
<keyword evidence="2 7" id="KW-0813">Transport</keyword>
<dbReference type="InterPro" id="IPR005769">
    <property type="entry name" value="PhnE/PtxC"/>
</dbReference>
<dbReference type="Pfam" id="PF00528">
    <property type="entry name" value="BPD_transp_1"/>
    <property type="match status" value="1"/>
</dbReference>
<feature type="transmembrane region" description="Helical" evidence="7">
    <location>
        <begin position="232"/>
        <end position="255"/>
    </location>
</feature>
<dbReference type="GO" id="GO:0005886">
    <property type="term" value="C:plasma membrane"/>
    <property type="evidence" value="ECO:0007669"/>
    <property type="project" value="UniProtKB-SubCell"/>
</dbReference>
<evidence type="ECO:0000256" key="7">
    <source>
        <dbReference type="RuleBase" id="RU363032"/>
    </source>
</evidence>
<dbReference type="CDD" id="cd06261">
    <property type="entry name" value="TM_PBP2"/>
    <property type="match status" value="1"/>
</dbReference>
<evidence type="ECO:0000256" key="1">
    <source>
        <dbReference type="ARBA" id="ARBA00004651"/>
    </source>
</evidence>
<dbReference type="PANTHER" id="PTHR30043:SF1">
    <property type="entry name" value="ABC TRANSPORT SYSTEM PERMEASE PROTEIN P69"/>
    <property type="match status" value="1"/>
</dbReference>
<keyword evidence="4 7" id="KW-0812">Transmembrane</keyword>
<sequence length="260" mass="27161">MTGPVARFERPNAIGFALTIAVLAFLVSSFWASDLSLDKLLRGLPGMGRILGQMFPPALDGLDRILLSLLGTFQMAIAGVVLGLAISLPLAILAADGLSPHPAVKAATRTLISFFRTVPDLVWALIFVIAVGLGPPAGVLTIMIDTIGYAGRFFAEAMEETDKGSREALSALGASRTGVIASSVVPNALPSFIATSLFCVEKATRASVVLGLVGAGGIGVELKVAFDLFDYQTAATIILVIFALVVVVEQVGALLRRRLL</sequence>
<dbReference type="SUPFAM" id="SSF161098">
    <property type="entry name" value="MetI-like"/>
    <property type="match status" value="1"/>
</dbReference>
<feature type="domain" description="ABC transmembrane type-1" evidence="8">
    <location>
        <begin position="69"/>
        <end position="252"/>
    </location>
</feature>
<evidence type="ECO:0000313" key="10">
    <source>
        <dbReference type="Proteomes" id="UP000766595"/>
    </source>
</evidence>
<feature type="transmembrane region" description="Helical" evidence="7">
    <location>
        <begin position="179"/>
        <end position="200"/>
    </location>
</feature>
<evidence type="ECO:0000256" key="3">
    <source>
        <dbReference type="ARBA" id="ARBA00022475"/>
    </source>
</evidence>
<dbReference type="InterPro" id="IPR000515">
    <property type="entry name" value="MetI-like"/>
</dbReference>
<evidence type="ECO:0000256" key="4">
    <source>
        <dbReference type="ARBA" id="ARBA00022692"/>
    </source>
</evidence>
<dbReference type="GO" id="GO:0015416">
    <property type="term" value="F:ABC-type phosphonate transporter activity"/>
    <property type="evidence" value="ECO:0007669"/>
    <property type="project" value="InterPro"/>
</dbReference>
<dbReference type="PROSITE" id="PS50928">
    <property type="entry name" value="ABC_TM1"/>
    <property type="match status" value="1"/>
</dbReference>
<dbReference type="Proteomes" id="UP000766595">
    <property type="component" value="Unassembled WGS sequence"/>
</dbReference>
<dbReference type="AlphaFoldDB" id="A0A947D8X4"/>
<evidence type="ECO:0000256" key="5">
    <source>
        <dbReference type="ARBA" id="ARBA00022989"/>
    </source>
</evidence>
<keyword evidence="5 7" id="KW-1133">Transmembrane helix</keyword>
<dbReference type="RefSeq" id="WP_261971672.1">
    <property type="nucleotide sequence ID" value="NZ_JAHHZF010000022.1"/>
</dbReference>
<dbReference type="EMBL" id="JAHHZF010000022">
    <property type="protein sequence ID" value="MBT9293176.1"/>
    <property type="molecule type" value="Genomic_DNA"/>
</dbReference>
<proteinExistence type="inferred from homology"/>
<feature type="transmembrane region" description="Helical" evidence="7">
    <location>
        <begin position="65"/>
        <end position="95"/>
    </location>
</feature>
<reference evidence="9 10" key="1">
    <citation type="submission" date="2021-06" db="EMBL/GenBank/DDBJ databases">
        <authorList>
            <person name="Grouzdev D.S."/>
            <person name="Koziaeva V."/>
        </authorList>
    </citation>
    <scope>NUCLEOTIDE SEQUENCE [LARGE SCALE GENOMIC DNA]</scope>
    <source>
        <strain evidence="9 10">22</strain>
    </source>
</reference>
<dbReference type="InterPro" id="IPR035906">
    <property type="entry name" value="MetI-like_sf"/>
</dbReference>
<keyword evidence="10" id="KW-1185">Reference proteome</keyword>
<feature type="transmembrane region" description="Helical" evidence="7">
    <location>
        <begin position="12"/>
        <end position="32"/>
    </location>
</feature>
<organism evidence="9 10">
    <name type="scientific">Prosthecodimorpha staleyi</name>
    <dbReference type="NCBI Taxonomy" id="2840188"/>
    <lineage>
        <taxon>Bacteria</taxon>
        <taxon>Pseudomonadati</taxon>
        <taxon>Pseudomonadota</taxon>
        <taxon>Alphaproteobacteria</taxon>
        <taxon>Hyphomicrobiales</taxon>
        <taxon>Ancalomicrobiaceae</taxon>
        <taxon>Prosthecodimorpha</taxon>
    </lineage>
</organism>
<comment type="similarity">
    <text evidence="7">Belongs to the binding-protein-dependent transport system permease family.</text>
</comment>
<dbReference type="PANTHER" id="PTHR30043">
    <property type="entry name" value="PHOSPHONATES TRANSPORT SYSTEM PERMEASE PROTEIN"/>
    <property type="match status" value="1"/>
</dbReference>
<dbReference type="NCBIfam" id="TIGR01097">
    <property type="entry name" value="PhnE"/>
    <property type="match status" value="1"/>
</dbReference>